<feature type="compositionally biased region" description="Gly residues" evidence="1">
    <location>
        <begin position="62"/>
        <end position="76"/>
    </location>
</feature>
<feature type="compositionally biased region" description="Low complexity" evidence="1">
    <location>
        <begin position="27"/>
        <end position="49"/>
    </location>
</feature>
<evidence type="ECO:0000256" key="1">
    <source>
        <dbReference type="SAM" id="MobiDB-lite"/>
    </source>
</evidence>
<organism evidence="3 4">
    <name type="scientific">Haliangium ochraceum (strain DSM 14365 / JCM 11303 / SMP-2)</name>
    <dbReference type="NCBI Taxonomy" id="502025"/>
    <lineage>
        <taxon>Bacteria</taxon>
        <taxon>Pseudomonadati</taxon>
        <taxon>Myxococcota</taxon>
        <taxon>Polyangia</taxon>
        <taxon>Haliangiales</taxon>
        <taxon>Kofleriaceae</taxon>
        <taxon>Haliangium</taxon>
    </lineage>
</organism>
<feature type="domain" description="eCIS core" evidence="2">
    <location>
        <begin position="135"/>
        <end position="198"/>
    </location>
</feature>
<dbReference type="KEGG" id="hoh:Hoch_4377"/>
<dbReference type="AlphaFoldDB" id="D0LNG6"/>
<feature type="compositionally biased region" description="Polar residues" evidence="1">
    <location>
        <begin position="11"/>
        <end position="26"/>
    </location>
</feature>
<evidence type="ECO:0000313" key="4">
    <source>
        <dbReference type="Proteomes" id="UP000001880"/>
    </source>
</evidence>
<evidence type="ECO:0000259" key="2">
    <source>
        <dbReference type="Pfam" id="PF13699"/>
    </source>
</evidence>
<sequence>MSRDDGDKLASPSSQTETGQAATTSQRPNPAAATPGRRTRTGRLGASAAPGVQRRADTAGGAEAGSGSGADSGSGSGRSALTSQWLERAMRPDLYAKPVQQRAGAGGAAQSAGEVHEHAQRGVSGAASALPHGERIQQSFGSHDVGGIQAHVGGAAADASAAIGAQAYATGDHVAFQRAPDLHTAAHEAAHVVQQRAGVQLASGVGQSGDAYERHADAVADRVVQGQSAESLLSEMAPGGGGGGAVQRQDGDTPATGGGETTAPAGGETAGSEATEAGAGGGDAYAAFVAAVNARNRAQIQSTWAACSDEEKRRLGADGELHRRLMFFLKKDSASYLKEGGVDWSDTVTAYSVFLMDDFDQWYEALWSANLYIPFVQAAPRRNSLDLTQAKKLQSWMGKVPGPVNAKMLFEKVYPDLNTTSLYPAWQQVAQWTVARVQRLYNALSDSVPVGHVQTITGGFTLVDKTKKKVGGAWTWVPLGFAWWEPSNFRVVLNASSTGANEGGTGHDMSGGSRSGANAGYTAPDGSAGTQTSLTHFRGSALHEVGHGVGQRMGGDDYALNASSYPQWTALSPEAWADELWINGQTSGAAPAGLSGDAALGEDDAKDFLLTEIRDGAGTWSKWNNSASRVQILQYVAAVYGTQPLYAMWNELFVNMVAKDNFYSVNNPARTQGSWTYGIFTRWHDNNYAKLSSTAFANKVSWYSVSSPKEWFAEQYTHYYRTEKTGGGLIDGATMTLLNRIDQQEFYPNDAAAGGGTVFGSDSGASAGSSAGDRADDQAAAGEEEVYPGGAREPCMFPW</sequence>
<reference evidence="3 4" key="1">
    <citation type="journal article" date="2010" name="Stand. Genomic Sci.">
        <title>Complete genome sequence of Haliangium ochraceum type strain (SMP-2).</title>
        <authorList>
            <consortium name="US DOE Joint Genome Institute (JGI-PGF)"/>
            <person name="Ivanova N."/>
            <person name="Daum C."/>
            <person name="Lang E."/>
            <person name="Abt B."/>
            <person name="Kopitz M."/>
            <person name="Saunders E."/>
            <person name="Lapidus A."/>
            <person name="Lucas S."/>
            <person name="Glavina Del Rio T."/>
            <person name="Nolan M."/>
            <person name="Tice H."/>
            <person name="Copeland A."/>
            <person name="Cheng J.F."/>
            <person name="Chen F."/>
            <person name="Bruce D."/>
            <person name="Goodwin L."/>
            <person name="Pitluck S."/>
            <person name="Mavromatis K."/>
            <person name="Pati A."/>
            <person name="Mikhailova N."/>
            <person name="Chen A."/>
            <person name="Palaniappan K."/>
            <person name="Land M."/>
            <person name="Hauser L."/>
            <person name="Chang Y.J."/>
            <person name="Jeffries C.D."/>
            <person name="Detter J.C."/>
            <person name="Brettin T."/>
            <person name="Rohde M."/>
            <person name="Goker M."/>
            <person name="Bristow J."/>
            <person name="Markowitz V."/>
            <person name="Eisen J.A."/>
            <person name="Hugenholtz P."/>
            <person name="Kyrpides N.C."/>
            <person name="Klenk H.P."/>
        </authorList>
    </citation>
    <scope>NUCLEOTIDE SEQUENCE [LARGE SCALE GENOMIC DNA]</scope>
    <source>
        <strain evidence="4">DSM 14365 / CIP 107738 / JCM 11303 / AJ 13395 / SMP-2</strain>
    </source>
</reference>
<dbReference type="STRING" id="502025.Hoch_4377"/>
<dbReference type="eggNOG" id="COG1652">
    <property type="taxonomic scope" value="Bacteria"/>
</dbReference>
<feature type="region of interest" description="Disordered" evidence="1">
    <location>
        <begin position="233"/>
        <end position="278"/>
    </location>
</feature>
<feature type="region of interest" description="Disordered" evidence="1">
    <location>
        <begin position="500"/>
        <end position="530"/>
    </location>
</feature>
<dbReference type="HOGENOM" id="CLU_426274_0_0_7"/>
<gene>
    <name evidence="3" type="ordered locus">Hoch_4377</name>
</gene>
<feature type="region of interest" description="Disordered" evidence="1">
    <location>
        <begin position="99"/>
        <end position="129"/>
    </location>
</feature>
<dbReference type="Proteomes" id="UP000001880">
    <property type="component" value="Chromosome"/>
</dbReference>
<feature type="region of interest" description="Disordered" evidence="1">
    <location>
        <begin position="763"/>
        <end position="799"/>
    </location>
</feature>
<dbReference type="Pfam" id="PF13699">
    <property type="entry name" value="eCIS_core"/>
    <property type="match status" value="1"/>
</dbReference>
<feature type="compositionally biased region" description="Low complexity" evidence="1">
    <location>
        <begin position="100"/>
        <end position="113"/>
    </location>
</feature>
<feature type="compositionally biased region" description="Low complexity" evidence="1">
    <location>
        <begin position="763"/>
        <end position="772"/>
    </location>
</feature>
<dbReference type="RefSeq" id="WP_012829469.1">
    <property type="nucleotide sequence ID" value="NC_013440.1"/>
</dbReference>
<accession>D0LNG6</accession>
<keyword evidence="4" id="KW-1185">Reference proteome</keyword>
<dbReference type="EMBL" id="CP001804">
    <property type="protein sequence ID" value="ACY16871.1"/>
    <property type="molecule type" value="Genomic_DNA"/>
</dbReference>
<name>D0LNG6_HALO1</name>
<dbReference type="InterPro" id="IPR025295">
    <property type="entry name" value="eCIS_core_dom"/>
</dbReference>
<evidence type="ECO:0000313" key="3">
    <source>
        <dbReference type="EMBL" id="ACY16871.1"/>
    </source>
</evidence>
<proteinExistence type="predicted"/>
<feature type="compositionally biased region" description="Low complexity" evidence="1">
    <location>
        <begin position="261"/>
        <end position="277"/>
    </location>
</feature>
<protein>
    <recommendedName>
        <fullName evidence="2">eCIS core domain-containing protein</fullName>
    </recommendedName>
</protein>
<feature type="region of interest" description="Disordered" evidence="1">
    <location>
        <begin position="1"/>
        <end position="85"/>
    </location>
</feature>